<dbReference type="InterPro" id="IPR000182">
    <property type="entry name" value="GNAT_dom"/>
</dbReference>
<gene>
    <name evidence="4" type="ORF">NE686_05765</name>
</gene>
<keyword evidence="1" id="KW-0808">Transferase</keyword>
<keyword evidence="2" id="KW-0012">Acyltransferase</keyword>
<protein>
    <submittedName>
        <fullName evidence="4">GNAT family N-acetyltransferase</fullName>
    </submittedName>
</protein>
<dbReference type="PROSITE" id="PS51186">
    <property type="entry name" value="GNAT"/>
    <property type="match status" value="2"/>
</dbReference>
<feature type="domain" description="N-acetyltransferase" evidence="3">
    <location>
        <begin position="137"/>
        <end position="281"/>
    </location>
</feature>
<evidence type="ECO:0000256" key="2">
    <source>
        <dbReference type="ARBA" id="ARBA00023315"/>
    </source>
</evidence>
<feature type="domain" description="N-acetyltransferase" evidence="3">
    <location>
        <begin position="3"/>
        <end position="144"/>
    </location>
</feature>
<dbReference type="InterPro" id="IPR016181">
    <property type="entry name" value="Acyl_CoA_acyltransferase"/>
</dbReference>
<sequence length="281" mass="32650">MKIKVKEMSDIDYEKVNKLIDFEDADAEFLTAYNNREENIYCLYNYDKLVGIAQIITNKRAFLYIFINPSYRGNGIGFNALKLCEEKLYENDIEQIMTTYRIDNPYSKAFANKHGYTRKFSSVYMRYSGSQFDVQELFIRNYCDDDYESAHEMYAKAFHEMRISVGDFPDSVIEQPNDKMRQYWAETSNERLVYIRNSEIVGYAHIDGNEIGSVSVKSQKQGQGIGRSFVKYICNKILAEGNEAVFLYCVAGNRAKSLYDSLGFQEIYTCEYATKLNSLNI</sequence>
<comment type="caution">
    <text evidence="4">The sequence shown here is derived from an EMBL/GenBank/DDBJ whole genome shotgun (WGS) entry which is preliminary data.</text>
</comment>
<dbReference type="Gene3D" id="3.40.630.30">
    <property type="match status" value="2"/>
</dbReference>
<dbReference type="SUPFAM" id="SSF55729">
    <property type="entry name" value="Acyl-CoA N-acyltransferases (Nat)"/>
    <property type="match status" value="2"/>
</dbReference>
<name>A0ABT1S7Y8_9FIRM</name>
<dbReference type="CDD" id="cd04301">
    <property type="entry name" value="NAT_SF"/>
    <property type="match status" value="2"/>
</dbReference>
<evidence type="ECO:0000313" key="5">
    <source>
        <dbReference type="Proteomes" id="UP001524478"/>
    </source>
</evidence>
<evidence type="ECO:0000259" key="3">
    <source>
        <dbReference type="PROSITE" id="PS51186"/>
    </source>
</evidence>
<evidence type="ECO:0000256" key="1">
    <source>
        <dbReference type="ARBA" id="ARBA00022679"/>
    </source>
</evidence>
<dbReference type="Pfam" id="PF00583">
    <property type="entry name" value="Acetyltransf_1"/>
    <property type="match status" value="1"/>
</dbReference>
<evidence type="ECO:0000313" key="4">
    <source>
        <dbReference type="EMBL" id="MCQ4922584.1"/>
    </source>
</evidence>
<dbReference type="InterPro" id="IPR050832">
    <property type="entry name" value="Bact_Acetyltransf"/>
</dbReference>
<dbReference type="PANTHER" id="PTHR43877">
    <property type="entry name" value="AMINOALKYLPHOSPHONATE N-ACETYLTRANSFERASE-RELATED-RELATED"/>
    <property type="match status" value="1"/>
</dbReference>
<keyword evidence="5" id="KW-1185">Reference proteome</keyword>
<dbReference type="EMBL" id="JANGAC010000003">
    <property type="protein sequence ID" value="MCQ4922584.1"/>
    <property type="molecule type" value="Genomic_DNA"/>
</dbReference>
<accession>A0ABT1S7Y8</accession>
<dbReference type="Proteomes" id="UP001524478">
    <property type="component" value="Unassembled WGS sequence"/>
</dbReference>
<dbReference type="Pfam" id="PF13673">
    <property type="entry name" value="Acetyltransf_10"/>
    <property type="match status" value="1"/>
</dbReference>
<reference evidence="4 5" key="1">
    <citation type="submission" date="2022-06" db="EMBL/GenBank/DDBJ databases">
        <title>Isolation of gut microbiota from human fecal samples.</title>
        <authorList>
            <person name="Pamer E.G."/>
            <person name="Barat B."/>
            <person name="Waligurski E."/>
            <person name="Medina S."/>
            <person name="Paddock L."/>
            <person name="Mostad J."/>
        </authorList>
    </citation>
    <scope>NUCLEOTIDE SEQUENCE [LARGE SCALE GENOMIC DNA]</scope>
    <source>
        <strain evidence="4 5">DFI.7.95</strain>
    </source>
</reference>
<organism evidence="4 5">
    <name type="scientific">Tissierella carlieri</name>
    <dbReference type="NCBI Taxonomy" id="689904"/>
    <lineage>
        <taxon>Bacteria</taxon>
        <taxon>Bacillati</taxon>
        <taxon>Bacillota</taxon>
        <taxon>Tissierellia</taxon>
        <taxon>Tissierellales</taxon>
        <taxon>Tissierellaceae</taxon>
        <taxon>Tissierella</taxon>
    </lineage>
</organism>
<proteinExistence type="predicted"/>